<protein>
    <submittedName>
        <fullName evidence="2">Uncharacterized protein</fullName>
    </submittedName>
</protein>
<feature type="compositionally biased region" description="Pro residues" evidence="1">
    <location>
        <begin position="298"/>
        <end position="311"/>
    </location>
</feature>
<feature type="region of interest" description="Disordered" evidence="1">
    <location>
        <begin position="115"/>
        <end position="134"/>
    </location>
</feature>
<evidence type="ECO:0000313" key="2">
    <source>
        <dbReference type="EMBL" id="KAF9488679.1"/>
    </source>
</evidence>
<comment type="caution">
    <text evidence="2">The sequence shown here is derived from an EMBL/GenBank/DDBJ whole genome shotgun (WGS) entry which is preliminary data.</text>
</comment>
<gene>
    <name evidence="2" type="ORF">BDN71DRAFT_1435968</name>
</gene>
<feature type="compositionally biased region" description="Polar residues" evidence="1">
    <location>
        <begin position="115"/>
        <end position="128"/>
    </location>
</feature>
<evidence type="ECO:0000313" key="3">
    <source>
        <dbReference type="Proteomes" id="UP000807025"/>
    </source>
</evidence>
<reference evidence="2" key="1">
    <citation type="submission" date="2020-11" db="EMBL/GenBank/DDBJ databases">
        <authorList>
            <consortium name="DOE Joint Genome Institute"/>
            <person name="Ahrendt S."/>
            <person name="Riley R."/>
            <person name="Andreopoulos W."/>
            <person name="Labutti K."/>
            <person name="Pangilinan J."/>
            <person name="Ruiz-Duenas F.J."/>
            <person name="Barrasa J.M."/>
            <person name="Sanchez-Garcia M."/>
            <person name="Camarero S."/>
            <person name="Miyauchi S."/>
            <person name="Serrano A."/>
            <person name="Linde D."/>
            <person name="Babiker R."/>
            <person name="Drula E."/>
            <person name="Ayuso-Fernandez I."/>
            <person name="Pacheco R."/>
            <person name="Padilla G."/>
            <person name="Ferreira P."/>
            <person name="Barriuso J."/>
            <person name="Kellner H."/>
            <person name="Castanera R."/>
            <person name="Alfaro M."/>
            <person name="Ramirez L."/>
            <person name="Pisabarro A.G."/>
            <person name="Kuo A."/>
            <person name="Tritt A."/>
            <person name="Lipzen A."/>
            <person name="He G."/>
            <person name="Yan M."/>
            <person name="Ng V."/>
            <person name="Cullen D."/>
            <person name="Martin F."/>
            <person name="Rosso M.-N."/>
            <person name="Henrissat B."/>
            <person name="Hibbett D."/>
            <person name="Martinez A.T."/>
            <person name="Grigoriev I.V."/>
        </authorList>
    </citation>
    <scope>NUCLEOTIDE SEQUENCE</scope>
    <source>
        <strain evidence="2">ATCC 90797</strain>
    </source>
</reference>
<sequence length="459" mass="50572">MDLCFDLDTRWCPVCDRQIQPKRYCVPITAINDDDKPSALSPPPSSGCKPLAKPRQLVVGGLLRGTGAVKPNGALHQSSSPKQQPVPPIRYRTVINQGPLSLFCSEDCRLRDLAQNSPSSPITDSSLVSPLHSPQEESPSIVMLSRMYNFPPLPSVHDFVAEDDQPEPVLPPYTSGMMMAVRHFEALVLPKKTRWRFGNHTEPLEPVKIILGWNDGSGRWCAVMYGFAPAPATPAAPILDDELPAPYKTLVATPHRGRSNNPVSECARAPERLAEVREAETEVLLTMYASYFKHQPRVTPPPSTSDPQPRPLPRERSLAHPDAEGQLLVPNVKMRVHRSSTAGLESPPSASTSPGSRRAPRSPLAQANSSAIADAAAARCDSTAAFPGAYHTRPAFETRPWSYDNVMTYPIMKLPPKKVKHLEKRVINGVEQQVEVEVEVEEVRKKLFLFADTVVVLHK</sequence>
<dbReference type="OrthoDB" id="3365472at2759"/>
<evidence type="ECO:0000256" key="1">
    <source>
        <dbReference type="SAM" id="MobiDB-lite"/>
    </source>
</evidence>
<accession>A0A9P6D9H1</accession>
<dbReference type="EMBL" id="MU154702">
    <property type="protein sequence ID" value="KAF9488679.1"/>
    <property type="molecule type" value="Genomic_DNA"/>
</dbReference>
<name>A0A9P6D9H1_PLEER</name>
<proteinExistence type="predicted"/>
<dbReference type="AlphaFoldDB" id="A0A9P6D9H1"/>
<feature type="compositionally biased region" description="Polar residues" evidence="1">
    <location>
        <begin position="339"/>
        <end position="355"/>
    </location>
</feature>
<feature type="compositionally biased region" description="Basic and acidic residues" evidence="1">
    <location>
        <begin position="312"/>
        <end position="323"/>
    </location>
</feature>
<organism evidence="2 3">
    <name type="scientific">Pleurotus eryngii</name>
    <name type="common">Boletus of the steppes</name>
    <dbReference type="NCBI Taxonomy" id="5323"/>
    <lineage>
        <taxon>Eukaryota</taxon>
        <taxon>Fungi</taxon>
        <taxon>Dikarya</taxon>
        <taxon>Basidiomycota</taxon>
        <taxon>Agaricomycotina</taxon>
        <taxon>Agaricomycetes</taxon>
        <taxon>Agaricomycetidae</taxon>
        <taxon>Agaricales</taxon>
        <taxon>Pleurotineae</taxon>
        <taxon>Pleurotaceae</taxon>
        <taxon>Pleurotus</taxon>
    </lineage>
</organism>
<feature type="region of interest" description="Disordered" evidence="1">
    <location>
        <begin position="294"/>
        <end position="370"/>
    </location>
</feature>
<keyword evidence="3" id="KW-1185">Reference proteome</keyword>
<dbReference type="Proteomes" id="UP000807025">
    <property type="component" value="Unassembled WGS sequence"/>
</dbReference>